<feature type="transmembrane region" description="Helical" evidence="9">
    <location>
        <begin position="365"/>
        <end position="384"/>
    </location>
</feature>
<feature type="transmembrane region" description="Helical" evidence="9">
    <location>
        <begin position="991"/>
        <end position="1014"/>
    </location>
</feature>
<keyword evidence="6 9" id="KW-1133">Transmembrane helix</keyword>
<evidence type="ECO:0000256" key="4">
    <source>
        <dbReference type="ARBA" id="ARBA00022475"/>
    </source>
</evidence>
<organism evidence="10 11">
    <name type="scientific">Sphingomonas psychrolutea</name>
    <dbReference type="NCBI Taxonomy" id="1259676"/>
    <lineage>
        <taxon>Bacteria</taxon>
        <taxon>Pseudomonadati</taxon>
        <taxon>Pseudomonadota</taxon>
        <taxon>Alphaproteobacteria</taxon>
        <taxon>Sphingomonadales</taxon>
        <taxon>Sphingomonadaceae</taxon>
        <taxon>Sphingomonas</taxon>
    </lineage>
</organism>
<evidence type="ECO:0000256" key="7">
    <source>
        <dbReference type="ARBA" id="ARBA00023136"/>
    </source>
</evidence>
<evidence type="ECO:0000256" key="2">
    <source>
        <dbReference type="ARBA" id="ARBA00010942"/>
    </source>
</evidence>
<feature type="transmembrane region" description="Helical" evidence="9">
    <location>
        <begin position="948"/>
        <end position="970"/>
    </location>
</feature>
<dbReference type="SUPFAM" id="SSF82866">
    <property type="entry name" value="Multidrug efflux transporter AcrB transmembrane domain"/>
    <property type="match status" value="2"/>
</dbReference>
<dbReference type="InterPro" id="IPR001036">
    <property type="entry name" value="Acrflvin-R"/>
</dbReference>
<dbReference type="Gene3D" id="3.30.2090.10">
    <property type="entry name" value="Multidrug efflux transporter AcrB TolC docking domain, DN and DC subdomains"/>
    <property type="match status" value="2"/>
</dbReference>
<keyword evidence="7 9" id="KW-0472">Membrane</keyword>
<proteinExistence type="inferred from homology"/>
<dbReference type="InterPro" id="IPR004763">
    <property type="entry name" value="CusA-like"/>
</dbReference>
<keyword evidence="3" id="KW-0813">Transport</keyword>
<evidence type="ECO:0000256" key="9">
    <source>
        <dbReference type="SAM" id="Phobius"/>
    </source>
</evidence>
<dbReference type="Proteomes" id="UP000618591">
    <property type="component" value="Unassembled WGS sequence"/>
</dbReference>
<evidence type="ECO:0000256" key="3">
    <source>
        <dbReference type="ARBA" id="ARBA00022448"/>
    </source>
</evidence>
<evidence type="ECO:0000256" key="5">
    <source>
        <dbReference type="ARBA" id="ARBA00022692"/>
    </source>
</evidence>
<dbReference type="PRINTS" id="PR00702">
    <property type="entry name" value="ACRIFLAVINRP"/>
</dbReference>
<dbReference type="NCBIfam" id="TIGR00914">
    <property type="entry name" value="2A0601"/>
    <property type="match status" value="1"/>
</dbReference>
<comment type="caution">
    <text evidence="10">The sequence shown here is derived from an EMBL/GenBank/DDBJ whole genome shotgun (WGS) entry which is preliminary data.</text>
</comment>
<reference evidence="11" key="1">
    <citation type="journal article" date="2019" name="Int. J. Syst. Evol. Microbiol.">
        <title>The Global Catalogue of Microorganisms (GCM) 10K type strain sequencing project: providing services to taxonomists for standard genome sequencing and annotation.</title>
        <authorList>
            <consortium name="The Broad Institute Genomics Platform"/>
            <consortium name="The Broad Institute Genome Sequencing Center for Infectious Disease"/>
            <person name="Wu L."/>
            <person name="Ma J."/>
        </authorList>
    </citation>
    <scope>NUCLEOTIDE SEQUENCE [LARGE SCALE GENOMIC DNA]</scope>
    <source>
        <strain evidence="11">CGMCC 1.10106</strain>
    </source>
</reference>
<feature type="transmembrane region" description="Helical" evidence="9">
    <location>
        <begin position="391"/>
        <end position="411"/>
    </location>
</feature>
<dbReference type="Pfam" id="PF00873">
    <property type="entry name" value="ACR_tran"/>
    <property type="match status" value="1"/>
</dbReference>
<evidence type="ECO:0000313" key="10">
    <source>
        <dbReference type="EMBL" id="GGA59046.1"/>
    </source>
</evidence>
<dbReference type="InterPro" id="IPR027463">
    <property type="entry name" value="AcrB_DN_DC_subdom"/>
</dbReference>
<dbReference type="SUPFAM" id="SSF82693">
    <property type="entry name" value="Multidrug efflux transporter AcrB pore domain, PN1, PN2, PC1 and PC2 subdomains"/>
    <property type="match status" value="2"/>
</dbReference>
<name>A0ABQ1H574_9SPHN</name>
<feature type="region of interest" description="Disordered" evidence="8">
    <location>
        <begin position="1059"/>
        <end position="1084"/>
    </location>
</feature>
<comment type="similarity">
    <text evidence="2">Belongs to the resistance-nodulation-cell division (RND) (TC 2.A.6) family.</text>
</comment>
<accession>A0ABQ1H574</accession>
<dbReference type="Gene3D" id="3.30.70.1440">
    <property type="entry name" value="Multidrug efflux transporter AcrB pore domain"/>
    <property type="match status" value="1"/>
</dbReference>
<dbReference type="Gene3D" id="3.30.70.1320">
    <property type="entry name" value="Multidrug efflux transporter AcrB pore domain like"/>
    <property type="match status" value="2"/>
</dbReference>
<dbReference type="RefSeq" id="WP_188449202.1">
    <property type="nucleotide sequence ID" value="NZ_BMDW01000024.1"/>
</dbReference>
<feature type="transmembrane region" description="Helical" evidence="9">
    <location>
        <begin position="506"/>
        <end position="529"/>
    </location>
</feature>
<evidence type="ECO:0000256" key="1">
    <source>
        <dbReference type="ARBA" id="ARBA00004651"/>
    </source>
</evidence>
<dbReference type="Gene3D" id="1.20.1640.10">
    <property type="entry name" value="Multidrug efflux transporter AcrB transmembrane domain"/>
    <property type="match status" value="3"/>
</dbReference>
<sequence>MIERIVTLAVARRWLVLLLTVIAAIIGIVSLRQLPIDAVPDVTNNQVQINVRASALSPELIEKQVTFPVETALAGIKGLESTRSLSRNGFAQVTAVFSDTTDIYFARAQVAERLNDLKESLPAGVTPEMGAIATGLGDIYMWTLHYQERGHERHKPGEPGIQPDGSYITPEGDRLVSEADRATYLHSVQEWIVAPQVKSVAGVAGVDSLGGFDKEYLVVPDVQKLAALRLSLAELAEALEANNSAIGAGVVDRNGEGLAVRADARIRSIPQLRNTVIATREGVPILLGQVAEVRLGQGIRLGSASENGREVVTGTAVMRIGENSRTVSTGVGERLRKIGPSLPPDVVIEPVLDRTALVNSTISTVARNLGEGAVLVIVVLFLLLGNFRAALIAAAVIPVTMLLTSFGMLRVGVSANLMSLGALDFGLIVDGAVIIVENALRRLAERQHRHGRHLDLGERLSVIAQAAREMIRPSVYGQAIIIIVYVPLLTLQGVEGKTFEPMALTVIMALLFAFVLSLTFVPAAIAVWLSKPVEENEGRIVGWLRRRYEPGLDRALSRPKLTIGVAIASLALAVGGYLTLGQEFLPQLDEGNVLVSAFRVPGTSVEQSQKMQFQIEKALAGMPEIKTVFSRTGTAELASDPMPPNATDTFVMLKPRDQWPDPSEAKTEVVERIEKRLAGVPGHSYEVTQPIQMRFNELIAGVRSDVAVKVFGDDFGQMNDVADKVAAVLRRAKGAEDVKVEQTEGLPMLDIAFNRDAAARLGVTAKDVQAAIAATVGGREAGFIFEGDRHFPVVIRLSDVDRANFERLGQVPVPTPSGASVPLASVADIRINDGPNQISRENGKRRVVVQANVRGRDVASVVAEAQAAIARDVRLPAGTYLEWGGQFENLATARARLALVVPACFALILLLLYGALGSARDAAIVFTGVPLALVGGVLALVLRGMPFSISAAVGFIALSGIAVLNGLVMVTSIQDLMRNGIDRATASRDGALARLRPVAMTALVASLGFVPMALAHGAGAEVQKPLATVVIGGLISATLLTLFVLPTLYARYGRRGLPRSHDDQGEAGAAPTAHDPISPVTSNI</sequence>
<dbReference type="PANTHER" id="PTHR32063:SF24">
    <property type="entry name" value="CATION EFFLUX SYSTEM (ACRB_ACRD_ACRF FAMILY)"/>
    <property type="match status" value="1"/>
</dbReference>
<feature type="transmembrane region" description="Helical" evidence="9">
    <location>
        <begin position="923"/>
        <end position="942"/>
    </location>
</feature>
<dbReference type="SUPFAM" id="SSF82714">
    <property type="entry name" value="Multidrug efflux transporter AcrB TolC docking domain, DN and DC subdomains"/>
    <property type="match status" value="2"/>
</dbReference>
<feature type="transmembrane region" description="Helical" evidence="9">
    <location>
        <begin position="417"/>
        <end position="440"/>
    </location>
</feature>
<feature type="transmembrane region" description="Helical" evidence="9">
    <location>
        <begin position="475"/>
        <end position="494"/>
    </location>
</feature>
<evidence type="ECO:0000256" key="6">
    <source>
        <dbReference type="ARBA" id="ARBA00022989"/>
    </source>
</evidence>
<keyword evidence="5 9" id="KW-0812">Transmembrane</keyword>
<comment type="subcellular location">
    <subcellularLocation>
        <location evidence="1">Cell membrane</location>
        <topology evidence="1">Multi-pass membrane protein</topology>
    </subcellularLocation>
</comment>
<evidence type="ECO:0000313" key="11">
    <source>
        <dbReference type="Proteomes" id="UP000618591"/>
    </source>
</evidence>
<dbReference type="EMBL" id="BMDW01000024">
    <property type="protein sequence ID" value="GGA59046.1"/>
    <property type="molecule type" value="Genomic_DNA"/>
</dbReference>
<dbReference type="PANTHER" id="PTHR32063">
    <property type="match status" value="1"/>
</dbReference>
<gene>
    <name evidence="10" type="ORF">GCM10011395_31680</name>
</gene>
<feature type="transmembrane region" description="Helical" evidence="9">
    <location>
        <begin position="897"/>
        <end position="916"/>
    </location>
</feature>
<evidence type="ECO:0000256" key="8">
    <source>
        <dbReference type="SAM" id="MobiDB-lite"/>
    </source>
</evidence>
<keyword evidence="4" id="KW-1003">Cell membrane</keyword>
<dbReference type="Gene3D" id="3.30.70.1430">
    <property type="entry name" value="Multidrug efflux transporter AcrB pore domain"/>
    <property type="match status" value="2"/>
</dbReference>
<protein>
    <submittedName>
        <fullName evidence="10">Cation transporter</fullName>
    </submittedName>
</protein>
<feature type="transmembrane region" description="Helical" evidence="9">
    <location>
        <begin position="561"/>
        <end position="580"/>
    </location>
</feature>
<keyword evidence="11" id="KW-1185">Reference proteome</keyword>
<feature type="transmembrane region" description="Helical" evidence="9">
    <location>
        <begin position="1026"/>
        <end position="1050"/>
    </location>
</feature>